<organism evidence="2 3">
    <name type="scientific">Demequina lignilytica</name>
    <dbReference type="NCBI Taxonomy" id="3051663"/>
    <lineage>
        <taxon>Bacteria</taxon>
        <taxon>Bacillati</taxon>
        <taxon>Actinomycetota</taxon>
        <taxon>Actinomycetes</taxon>
        <taxon>Micrococcales</taxon>
        <taxon>Demequinaceae</taxon>
        <taxon>Demequina</taxon>
    </lineage>
</organism>
<protein>
    <submittedName>
        <fullName evidence="2">DUF3180 domain-containing protein</fullName>
    </submittedName>
</protein>
<accession>A0AAW7M9P6</accession>
<evidence type="ECO:0000313" key="3">
    <source>
        <dbReference type="Proteomes" id="UP001172737"/>
    </source>
</evidence>
<reference evidence="2" key="1">
    <citation type="submission" date="2023-06" db="EMBL/GenBank/DDBJ databases">
        <title>Sysu t00039.</title>
        <authorList>
            <person name="Gao L."/>
            <person name="Fang B.-Z."/>
            <person name="Li W.-J."/>
        </authorList>
    </citation>
    <scope>NUCLEOTIDE SEQUENCE</scope>
    <source>
        <strain evidence="2">SYSU T00039</strain>
    </source>
</reference>
<evidence type="ECO:0000313" key="2">
    <source>
        <dbReference type="EMBL" id="MDN4488181.1"/>
    </source>
</evidence>
<dbReference type="Proteomes" id="UP001172737">
    <property type="component" value="Unassembled WGS sequence"/>
</dbReference>
<dbReference type="EMBL" id="JAUHPX010000004">
    <property type="protein sequence ID" value="MDN4488181.1"/>
    <property type="molecule type" value="Genomic_DNA"/>
</dbReference>
<feature type="transmembrane region" description="Helical" evidence="1">
    <location>
        <begin position="80"/>
        <end position="103"/>
    </location>
</feature>
<dbReference type="RefSeq" id="WP_301118710.1">
    <property type="nucleotide sequence ID" value="NZ_JAUHPX010000004.1"/>
</dbReference>
<feature type="transmembrane region" description="Helical" evidence="1">
    <location>
        <begin position="40"/>
        <end position="59"/>
    </location>
</feature>
<name>A0AAW7M9P6_9MICO</name>
<feature type="transmembrane region" description="Helical" evidence="1">
    <location>
        <begin position="115"/>
        <end position="132"/>
    </location>
</feature>
<comment type="caution">
    <text evidence="2">The sequence shown here is derived from an EMBL/GenBank/DDBJ whole genome shotgun (WGS) entry which is preliminary data.</text>
</comment>
<gene>
    <name evidence="2" type="ORF">QQX10_08380</name>
</gene>
<feature type="transmembrane region" description="Helical" evidence="1">
    <location>
        <begin position="9"/>
        <end position="28"/>
    </location>
</feature>
<dbReference type="AlphaFoldDB" id="A0AAW7M9P6"/>
<keyword evidence="1" id="KW-1133">Transmembrane helix</keyword>
<keyword evidence="1" id="KW-0472">Membrane</keyword>
<proteinExistence type="predicted"/>
<dbReference type="Pfam" id="PF11377">
    <property type="entry name" value="DUF3180"/>
    <property type="match status" value="1"/>
</dbReference>
<sequence length="158" mass="16096">MSPLSTSRLGITAAIMGAVAFVVSRFLIDGGHTPTAVSWVSLLVSAAVAVMILWLGWTVRQYRAGSHPGLSALRAARTAVLAQAVAYTGAIMAGGFGGYALAVGLEWGHAPRREVAISALVAMLGAIAMAGAGRVAEHWCKIGGDDEDDAAPPDVSPA</sequence>
<keyword evidence="1" id="KW-0812">Transmembrane</keyword>
<evidence type="ECO:0000256" key="1">
    <source>
        <dbReference type="SAM" id="Phobius"/>
    </source>
</evidence>
<keyword evidence="3" id="KW-1185">Reference proteome</keyword>
<dbReference type="InterPro" id="IPR021517">
    <property type="entry name" value="DUF3180"/>
</dbReference>